<name>A0A543AT84_9ACTN</name>
<proteinExistence type="predicted"/>
<comment type="caution">
    <text evidence="1">The sequence shown here is derived from an EMBL/GenBank/DDBJ whole genome shotgun (WGS) entry which is preliminary data.</text>
</comment>
<protein>
    <submittedName>
        <fullName evidence="1">Uncharacterized protein</fullName>
    </submittedName>
</protein>
<keyword evidence="2" id="KW-1185">Reference proteome</keyword>
<dbReference type="Proteomes" id="UP000317043">
    <property type="component" value="Unassembled WGS sequence"/>
</dbReference>
<gene>
    <name evidence="1" type="ORF">FB566_1293</name>
</gene>
<evidence type="ECO:0000313" key="1">
    <source>
        <dbReference type="EMBL" id="TQL75778.1"/>
    </source>
</evidence>
<accession>A0A543AT84</accession>
<sequence>MSADREIERILRRAGRSLPRRRTDAKRLAEAAEAIRGDGIMPTPAPLQSRS</sequence>
<organism evidence="1 2">
    <name type="scientific">Stackebrandtia endophytica</name>
    <dbReference type="NCBI Taxonomy" id="1496996"/>
    <lineage>
        <taxon>Bacteria</taxon>
        <taxon>Bacillati</taxon>
        <taxon>Actinomycetota</taxon>
        <taxon>Actinomycetes</taxon>
        <taxon>Glycomycetales</taxon>
        <taxon>Glycomycetaceae</taxon>
        <taxon>Stackebrandtia</taxon>
    </lineage>
</organism>
<evidence type="ECO:0000313" key="2">
    <source>
        <dbReference type="Proteomes" id="UP000317043"/>
    </source>
</evidence>
<dbReference type="AlphaFoldDB" id="A0A543AT84"/>
<dbReference type="InParanoid" id="A0A543AT84"/>
<reference evidence="1 2" key="1">
    <citation type="submission" date="2019-06" db="EMBL/GenBank/DDBJ databases">
        <title>Sequencing the genomes of 1000 actinobacteria strains.</title>
        <authorList>
            <person name="Klenk H.-P."/>
        </authorList>
    </citation>
    <scope>NUCLEOTIDE SEQUENCE [LARGE SCALE GENOMIC DNA]</scope>
    <source>
        <strain evidence="1 2">DSM 45928</strain>
    </source>
</reference>
<dbReference type="EMBL" id="VFOW01000001">
    <property type="protein sequence ID" value="TQL75778.1"/>
    <property type="molecule type" value="Genomic_DNA"/>
</dbReference>